<keyword evidence="5" id="KW-0511">Multifunctional enzyme</keyword>
<accession>A0A2S6H1P7</accession>
<dbReference type="GO" id="GO:0047879">
    <property type="term" value="F:erythronolide synthase activity"/>
    <property type="evidence" value="ECO:0007669"/>
    <property type="project" value="UniProtKB-EC"/>
</dbReference>
<dbReference type="CDD" id="cd08956">
    <property type="entry name" value="KR_3_FAS_SDR_x"/>
    <property type="match status" value="2"/>
</dbReference>
<dbReference type="GO" id="GO:0031177">
    <property type="term" value="F:phosphopantetheine binding"/>
    <property type="evidence" value="ECO:0007669"/>
    <property type="project" value="InterPro"/>
</dbReference>
<feature type="domain" description="PKS/mFAS DH" evidence="16">
    <location>
        <begin position="4674"/>
        <end position="4920"/>
    </location>
</feature>
<feature type="region of interest" description="C-terminal hotdog fold" evidence="12">
    <location>
        <begin position="1618"/>
        <end position="1755"/>
    </location>
</feature>
<dbReference type="InterPro" id="IPR036291">
    <property type="entry name" value="NAD(P)-bd_dom_sf"/>
</dbReference>
<dbReference type="InterPro" id="IPR057326">
    <property type="entry name" value="KR_dom"/>
</dbReference>
<dbReference type="InterPro" id="IPR014030">
    <property type="entry name" value="Ketoacyl_synth_N"/>
</dbReference>
<evidence type="ECO:0000313" key="18">
    <source>
        <dbReference type="Proteomes" id="UP000239203"/>
    </source>
</evidence>
<dbReference type="Pfam" id="PF00698">
    <property type="entry name" value="Acyl_transf_1"/>
    <property type="match status" value="3"/>
</dbReference>
<feature type="domain" description="Carrier" evidence="14">
    <location>
        <begin position="2166"/>
        <end position="2244"/>
    </location>
</feature>
<dbReference type="Pfam" id="PF08659">
    <property type="entry name" value="KR"/>
    <property type="match status" value="3"/>
</dbReference>
<dbReference type="InterPro" id="IPR049900">
    <property type="entry name" value="PKS_mFAS_DH"/>
</dbReference>
<dbReference type="PROSITE" id="PS52019">
    <property type="entry name" value="PKS_MFAS_DH"/>
    <property type="match status" value="2"/>
</dbReference>
<keyword evidence="4" id="KW-0677">Repeat</keyword>
<evidence type="ECO:0000256" key="6">
    <source>
        <dbReference type="ARBA" id="ARBA00023315"/>
    </source>
</evidence>
<dbReference type="GO" id="GO:0004312">
    <property type="term" value="F:fatty acid synthase activity"/>
    <property type="evidence" value="ECO:0007669"/>
    <property type="project" value="TreeGrafter"/>
</dbReference>
<dbReference type="FunFam" id="1.10.1200.10:FF:000007">
    <property type="entry name" value="Probable polyketide synthase pks17"/>
    <property type="match status" value="2"/>
</dbReference>
<evidence type="ECO:0000256" key="4">
    <source>
        <dbReference type="ARBA" id="ARBA00022737"/>
    </source>
</evidence>
<sequence length="5455" mass="568122">MFSQSTGPEPIAVVGVACRLPGAPDPTAFWRLLADGGSGVGAVPAHRVDPDALARQVELSPGARFGGYLEHIDRFDPEFFGLSPREAAATDPQQRLVLELAWEALEDAGIRPRDLRDGPTGVFVGSIADEYAALAKRGHITRHTLAGTTRGVIANRVSYALGLRGPSIVVDTAQSSSLVAVHLAVESLRRGESEVAIAGGVNLIVDPAGTAVVAEFGGLSPDGRCHTFDTRANGYVRGEGAALVVLKPLANALADGDDVYAVILGGAVNNDGAGQATGLTVPDADAQADVIRAARAAAGVTADEVQYVELHGTGTPVGDPVEARGLALAGPADVAVGSVKTNVGHLEGAAGVTGLVKTVLSLRHRHIPATLNHVEAAVTGVDVRTEGGDWPRPDERLVAGVSSFGMGGTNCHLVLAEAPAQTHPAATTAGPLLLSARTPAALRALATAVAAVETDHAAVARALATTRTAFAVRAAVTGDVRAGLAAVAAGETGVIGDPTPEAERFVAGDDVDWTAVFGPRGARVPLPTYPFQRQRYWLDTAPTDAAARPADLDGIVAAELAAVLGHPDAVDRTATWSDLGLDSLGVTELRDRLTAALGVEVTTADIYGHPTAAALTDRLRGPRPKITTTRRHRDETDPVVIVGMGCRYPGGVTSPEDLWRLVLEGRDATSEFPTDRGWDLDTLFADDRPGTTYTRRGGFLHDVADFDAEFFGLSPREALATDPQQRLLLQVTWEALERAGIDPLSLKGTETGVYIGATTSDYTPRLHEGDGSLDGYLLTGGTPSVASGRIAYVLGLSGPALTVDTACSSSLVALDLAVRSVRSGECSLAVAGGATVLASPGMFVEFARQRGLSPDGRCRAFGDGADGTGWAEGVGVVVVERLSTARAAGRPVLAVVAGTGVNSDGASNGLTAPSGSAQERVIARALGDAGLGPSDVDLVEAHGTGTRLGDPIEAQALIAVYGGERDRPLLLGSLKSNIGHSQAAAGVGGVIKVVQALRHGTVPRTLHADAPTPHVTWADAGVRVASRQTPWPRVDRPRRAGVSSFGISGTNAHVIIEQAPTVDEAGVDVPVLLTAPDQESLVRQAKALLDNLRDAPAGEIGAVLATRARHQLGIAVHGESIADALRSFVDGEPHDDVVRGARRPGKTVFVFPGQGSQWVGMARALLDESPVFRAEIEACAAAFAPHTDWSLLDVLAGDGAELARVDVVQPALFAVMVSLAALWRAHGVEPDAVIGHSQGEIAAAYVAGALSLTDAAKVVTLRSQAIIRITGDAGMTSVALSADDLAEVLPTWGGALEIAARNAPRSTVVAGAATALDELAAWCDERGVRARRVPVDYASHTRAVEPLEPHLAAALTGITPRATGPAFYSAVTATRLTGTELDAGYWYTNLRSQVRFADAVTAALADGHDRFIEVSAHPVLVGGIEAVLDGAGGVLGSLRRDRGDTAEFRRALAAADLVGAPVRWPRPGRWVDVPTYAFEPRRFWLAPTARSTDRDGHPVLGALVPLADGGAVASGVLDPAIHTWVADHSVLGTVLVPGTALVDLIAHAVPEGLGSLTLEAPLPLAAVTRVQVRVSTPDEVGKRSVSLHSRTGDGDWTRHAHAVAGPVDLPAGHVDPVGDPIDVSSVYTRLYELGYDYGPRFQGLTAAWREGDTVVAEVAAATSPDGYGLHPSVLDAALHPVVAGLTPITPGAAGRPLLPFAAEGVRLPARAEGLRVRIEPLGESRVRLVLADGDGVITGGIDSLSFRPLTPTRPPVHRVDWRPATFGTADATVLPGAGDTTFVTGTGQATDTFVLPIASGTGHTPSEALALTTFTVAELQRVLAEPDGRVIVVRRSDDLAAAAADGLVRSAAAEHPGRVALVVVDEPTPVEVIAGIREPEARVTPDGVLVPRLVTAELGDAGEWPSGTVLITGGTGALGALVARHLAAPGRHLLLASRSGRAPDLADELREHGAEVTVAAVDVADRAALAALLDTLPDDKPLRAIVHAAGVLDDATVLALTPEQLATVLRPKVDAAWHLHELAPDVERFVLFSSAVAAVGAPGQANYAAANSFLDALATHRRAQGQAATSIGWGLWSTSGVMTDHLTADDHTRLARRGIGLIAPDFGLDVLDSATHPHLIASTLDIAVLRKEAVAGTLSPLFATLVGTPIKASGSAWTQRLRGAADPTRTLVALLREQTAAVLGHPDATRVDTDRAFKDLGFDSLTAVELRNRLTAQTGLRLPATLVFEHPSVTALADHLLPQLTTVVHSPHPNAPKLSSPTTTLELGGPTAAQDQDFSDPVVIVGMGCRFPGGVTSPEDLWRLVLDGRDATGDFPTDRGWDLDTLYAEDPDRPGTTYTRRGGFLHDAADFDAEFFGMSPREALATDPQQRLLLQITWEALERAGIDPLSLKGSDTGVFIGAMYEDYASRLREVPAELEGLLLAGNQSSVASGRIAYVLGLSGPALTVDTACSSSLVALDLAVRSVRSGESTRAIAGGVAVMASPGVFVEFARQRGLSADGRCRAFAADADGTGWSEGAGVVVVERLSTARAAGHPVLAVVRGSAVNQDGASNGLTAPNGAAQEAVIRKALAAAALAPGDVQAIEAHGTGTRLGDPIEARALITVYGGTRATPALLGSLKSNIGHTQAAAGIGGVIKMVQSLRHGVLPRTLHAENPTPHVDWRDAGVTLATATTPWPATDRRRGAVSAFGISGTNTHVVLEQSPDQDPEPTPDTTDLLVLSARTEQALRAQAARLVDAPNAGYTLARRARFGVRAAVRGAEGLRALAEGRELPGKAGDGRLGVLFSGQGSQRAGMGARLLGDGLDEIAEHLDPLLDVPLRDLVLDAELLKETRYAQPALFAVEIAGYREIEKFGITPDVLIGHSIGEFAAAHVAGVLSLPDAAKIVVARGRLMQSARPGAMAAVEATVEEAEAFEHVEIAAVNGPRAVVVSGDADAVDAVVADWKAGGHRATRLRVGHAFHSAHMDDVLDEFRAVLATATFHEPRVPIASTALGRITDEVTDPEYWVRQLRGRVRFAEAVEAAHADGVTTFLEVGPDGGLAAAARQTVDVVAVPLLRPGKDEFETRDTALGALFTAGVPVDLTPLYPRGHVVDLPTYPFQTRRYWIDATPGRGDATGLGLTPAPHPLLGAVVDLPDGGLVATGLLAANTFADHRIDGRTVVPAVALLDVITALVGPNVDDFVVHRPVEVEQDTRLRVTVTPGGDVTIAAGPDWDTHATAARGTATDTPTAPRTTPADPTDPYRELAGNGYEYGPTFRGLRAIARVGDTVQAEVEVPESAHSAIALLDAALHALVIERPNRVPFAFDGVWYKPGTARRATAFLTEIDTDTYRVLVTADGEPVFRVDRLRLRGHATDADLYTVRWTPTATSDSVPHVVVDVTDVDQVRRAVLTDGPRIVFRANGIHTPEVAAAWGFIRAAQAERPGRFALLDTDGTAPDTAEFPEASIRAGRVHRPRLVPAGNTPDTPDLTGGTVLITGGTGALGTRLVRHLRERHGVGEVVVVSRGGRAVEGARSIALDITDADAVAVLLTELGPLTAVIHAAAIAEDAIIERVDPEALRRTFDVKVRAAQTLDELTREHPPAAFVLFGSVAGVLGTAGQAAYAAANSALDAVARARVEAGLPATVVHWGLWDLADGLAGGLAARDRERLAAAGIRPLTETDGLALFDRVLGVQGSVTAARLDLGAVARHRAFPVTATASGDLDDVVRTAIAAVLGHDSAADIDRDRPFTELGFDSLMAVDLRNRLTDRLGTRLPTTIVFDHPTAAALTDHLRTQLSAVIHSPHPNAPKLSSPATKPELGGPTAARDQDSSDPVVIVGMACRFPGGVRTPDDLWTLLRDGTDAITEFPTDRGWDPALFDPDPDHPGTSTVRHGGFLHDAADFDPTFFGISPREALAVDPQQRLLLHTAWEAVEDAGIDPTTLRGSQSGVFVGVMYSDYGARLHQRPGASGDLEGWLVSGSAGSVASGRVAYTLGLEGPAVTVDTACSSSLVALHQAAQALRAGECDLALAGGATVMASPATFIEFSRQRGLAPDGRCKPFSADADGTAWAEGAGILVLERLSDARRHGHRVLAVVRGSAVNSDGASNGLTAPNGPSQERVIRRALGVAGLRPADIDVLEAHGTGTRLGDPIEAGAVLATYGADRAGRAPLRMGSVKSNLGHTQAAAGVAGVIKLVQAMRHRELPATLHLREPSPHVDWSAGTVVVPAETTPWDTDGPRRAAVSSFGIGGTNAHVILEEGPDPATPDRPDDGTTRVWALSAKTPEGLRSQAARLAEHVRTTDPDLTDLAFSLVTTRTRFPVRGAVVGASREDLLRGLDHLAAGTTGDGVVTGSPAKGAVALLFTGQGSQRTGMGTALRSRFPVYADAFDAVADEFGRHGIDVRAAIAGTELDQTRNTQAALFTVEVALARLLESWGLVAAGAAGHSIGELAAAHAVGALSLADAVAVVAARGTLMQALPTGGAMVSVRAAVDEIPDGVDIAAVNGPNSVVLSGPEDVVTAVAAGFARTKRLTVSHAFHSALMDPMLPGFRDAIGTLDAREPAYPLLSTVTAAPADARRLGSADHWVDQVRGTVRFADTVAALGAGVFVEVGPDAVLTTQVGETLPDAVALPALTRRADDLTAVWTLVARGFVAGIGWDWRALYPEAAPIPLPTYAFARERYWLDAPALARPDAPGHPLLTGAVTIPDTDQTVYTGLVSLAAQPWLADHAVLGTTLVPAVALVELVGWLGARHGKPVVEELVLHAPLIVTETVDLRVTVDGDSLRVHSRVGDEPWSLNAEATVADSGPEDVWDGHRPAAEPVPVSYQALAALGYDYGPAFRNLIALWRDGDHRYADVAPASAVGALDAVLHAWIADREPGAPVEIPYAWRGVRTHTVPEGPLRARITSTGADSFAVSVIDRAGRPVLTADEVRLRPTSGLGGVRVPAPYEVVWVPTPLPSGNAEVRVVEPDTSDPRAAFREVRDLILTAPEHVVVVTRGAVAAVDGDTVADPNAAVLWGLVRTARAERPGRVSVIDTDDDPSSIAALSAIAAGRPGEVALRRGGVSVPRLHTPTRSDTPVDFGDGTVLLSGAGGALGAAVARHLADTHGVRKLLLVSRRGQADPALRALGEELGAEVRAADLADTDATRALLDTVPDLTAVIHAAGVLADGVLENLTDDDVDRVFRAKVDAAWTLHHLTADRPLRVFALFSSIAGVIGNAGQANYAAANTFLDALAAHRQASGLPGTSLAFGLWDTGMGAELDAAHRARIAGLGLRAATIAEGLVHFDAALSSGRATTVPALISARPGGPEIFADLVPRQKTTTVTLVERVSTVDVEAARRIVRTTVADRITEVLGLAVVPDDTGLFDLGLDSLTAIELRTKLGLDIGGQLPATLLFDHPTAAALTTHLLDLVTDTKPDLSALDALVSTAHRDDNTRADIIAALKAALADLGDTPDAFGVDSATDDELFGLLDKELSE</sequence>
<comment type="subunit">
    <text evidence="10">Homodimer. Erythronolide synthase is composed of EryAI, EryAII and EryAIII multimodular (2 modules) polypeptides each coding for a functional synthase subunit which participates in 2 of the six FAS-like elongation steps required for formation of the polyketide. Module 1, 2, 3, 4, 5, and 6 participating in biosynthesis steps 1, 2, 3, 4, 5, and 6, respectively.</text>
</comment>
<feature type="active site" description="Proton acceptor; for dehydratase activity" evidence="12">
    <location>
        <position position="4706"/>
    </location>
</feature>
<dbReference type="Pfam" id="PF00109">
    <property type="entry name" value="ketoacyl-synt"/>
    <property type="match status" value="4"/>
</dbReference>
<dbReference type="InterPro" id="IPR036736">
    <property type="entry name" value="ACP-like_sf"/>
</dbReference>
<dbReference type="SUPFAM" id="SSF52151">
    <property type="entry name" value="FabD/lysophospholipase-like"/>
    <property type="match status" value="3"/>
</dbReference>
<feature type="domain" description="Ketosynthase family 3 (KS3)" evidence="15">
    <location>
        <begin position="636"/>
        <end position="1058"/>
    </location>
</feature>
<dbReference type="InterPro" id="IPR013968">
    <property type="entry name" value="PKS_KR"/>
</dbReference>
<feature type="active site" description="Proton acceptor; for dehydratase activity" evidence="12">
    <location>
        <position position="1528"/>
    </location>
</feature>
<evidence type="ECO:0000259" key="15">
    <source>
        <dbReference type="PROSITE" id="PS52004"/>
    </source>
</evidence>
<dbReference type="SMART" id="SM00822">
    <property type="entry name" value="PKS_KR"/>
    <property type="match status" value="3"/>
</dbReference>
<comment type="catalytic activity">
    <reaction evidence="7">
        <text>6 (S)-methylmalonyl-CoA + propanoyl-CoA + 6 NADPH + 12 H(+) = 6-deoxyerythronolide B + 6 CO2 + 6 NADP(+) + 7 CoA + H2O</text>
        <dbReference type="Rhea" id="RHEA:23068"/>
        <dbReference type="ChEBI" id="CHEBI:15377"/>
        <dbReference type="ChEBI" id="CHEBI:15378"/>
        <dbReference type="ChEBI" id="CHEBI:16089"/>
        <dbReference type="ChEBI" id="CHEBI:16526"/>
        <dbReference type="ChEBI" id="CHEBI:57287"/>
        <dbReference type="ChEBI" id="CHEBI:57327"/>
        <dbReference type="ChEBI" id="CHEBI:57392"/>
        <dbReference type="ChEBI" id="CHEBI:57783"/>
        <dbReference type="ChEBI" id="CHEBI:58349"/>
        <dbReference type="EC" id="2.3.1.94"/>
    </reaction>
</comment>
<evidence type="ECO:0000256" key="11">
    <source>
        <dbReference type="ARBA" id="ARBA00066981"/>
    </source>
</evidence>
<dbReference type="FunFam" id="3.40.366.10:FF:000002">
    <property type="entry name" value="Probable polyketide synthase 2"/>
    <property type="match status" value="1"/>
</dbReference>
<dbReference type="InterPro" id="IPR009081">
    <property type="entry name" value="PP-bd_ACP"/>
</dbReference>
<dbReference type="PANTHER" id="PTHR43775:SF51">
    <property type="entry name" value="INACTIVE PHENOLPHTHIOCEROL SYNTHESIS POLYKETIDE SYNTHASE TYPE I PKS1-RELATED"/>
    <property type="match status" value="1"/>
</dbReference>
<feature type="active site" description="Proton donor; for dehydratase activity" evidence="12">
    <location>
        <position position="4844"/>
    </location>
</feature>
<dbReference type="PANTHER" id="PTHR43775">
    <property type="entry name" value="FATTY ACID SYNTHASE"/>
    <property type="match status" value="1"/>
</dbReference>
<feature type="active site" description="Proton donor; for dehydratase activity" evidence="12">
    <location>
        <position position="1675"/>
    </location>
</feature>
<dbReference type="Gene3D" id="3.40.366.10">
    <property type="entry name" value="Malonyl-Coenzyme A Acyl Carrier Protein, domain 2"/>
    <property type="match status" value="3"/>
</dbReference>
<keyword evidence="1" id="KW-0596">Phosphopantetheine</keyword>
<dbReference type="GO" id="GO:0004315">
    <property type="term" value="F:3-oxoacyl-[acyl-carrier-protein] synthase activity"/>
    <property type="evidence" value="ECO:0007669"/>
    <property type="project" value="InterPro"/>
</dbReference>
<feature type="domain" description="PKS/mFAS DH" evidence="16">
    <location>
        <begin position="1497"/>
        <end position="1755"/>
    </location>
</feature>
<dbReference type="RefSeq" id="WP_104476571.1">
    <property type="nucleotide sequence ID" value="NZ_CP154825.1"/>
</dbReference>
<dbReference type="PROSITE" id="PS00606">
    <property type="entry name" value="KS3_1"/>
    <property type="match status" value="3"/>
</dbReference>
<feature type="domain" description="Carrier" evidence="14">
    <location>
        <begin position="547"/>
        <end position="623"/>
    </location>
</feature>
<evidence type="ECO:0000256" key="2">
    <source>
        <dbReference type="ARBA" id="ARBA00022553"/>
    </source>
</evidence>
<evidence type="ECO:0000313" key="17">
    <source>
        <dbReference type="EMBL" id="PPK71409.1"/>
    </source>
</evidence>
<dbReference type="InterPro" id="IPR050091">
    <property type="entry name" value="PKS_NRPS_Biosynth_Enz"/>
</dbReference>
<dbReference type="Gene3D" id="3.30.70.3290">
    <property type="match status" value="4"/>
</dbReference>
<feature type="domain" description="Ketosynthase family 3 (KS3)" evidence="15">
    <location>
        <begin position="3810"/>
        <end position="4237"/>
    </location>
</feature>
<dbReference type="InterPro" id="IPR014043">
    <property type="entry name" value="Acyl_transferase_dom"/>
</dbReference>
<dbReference type="InterPro" id="IPR001227">
    <property type="entry name" value="Ac_transferase_dom_sf"/>
</dbReference>
<dbReference type="FunFam" id="3.40.47.10:FF:000019">
    <property type="entry name" value="Polyketide synthase type I"/>
    <property type="match status" value="3"/>
</dbReference>
<evidence type="ECO:0000256" key="12">
    <source>
        <dbReference type="PROSITE-ProRule" id="PRU01363"/>
    </source>
</evidence>
<dbReference type="Gene3D" id="1.10.1200.10">
    <property type="entry name" value="ACP-like"/>
    <property type="match status" value="4"/>
</dbReference>
<evidence type="ECO:0000256" key="3">
    <source>
        <dbReference type="ARBA" id="ARBA00022679"/>
    </source>
</evidence>
<evidence type="ECO:0000259" key="16">
    <source>
        <dbReference type="PROSITE" id="PS52019"/>
    </source>
</evidence>
<evidence type="ECO:0000256" key="8">
    <source>
        <dbReference type="ARBA" id="ARBA00060158"/>
    </source>
</evidence>
<dbReference type="InterPro" id="IPR018201">
    <property type="entry name" value="Ketoacyl_synth_AS"/>
</dbReference>
<dbReference type="Pfam" id="PF14765">
    <property type="entry name" value="PS-DH"/>
    <property type="match status" value="3"/>
</dbReference>
<dbReference type="SMART" id="SM00826">
    <property type="entry name" value="PKS_DH"/>
    <property type="match status" value="3"/>
</dbReference>
<feature type="region of interest" description="C-terminal hotdog fold" evidence="12">
    <location>
        <begin position="4797"/>
        <end position="4920"/>
    </location>
</feature>
<dbReference type="Gene3D" id="3.40.50.720">
    <property type="entry name" value="NAD(P)-binding Rossmann-like Domain"/>
    <property type="match status" value="3"/>
</dbReference>
<dbReference type="PROSITE" id="PS52004">
    <property type="entry name" value="KS3_2"/>
    <property type="match status" value="4"/>
</dbReference>
<dbReference type="OrthoDB" id="9778690at2"/>
<dbReference type="Gene3D" id="3.10.129.110">
    <property type="entry name" value="Polyketide synthase dehydratase"/>
    <property type="match status" value="3"/>
</dbReference>
<evidence type="ECO:0000256" key="1">
    <source>
        <dbReference type="ARBA" id="ARBA00022450"/>
    </source>
</evidence>
<proteinExistence type="predicted"/>
<dbReference type="InterPro" id="IPR042104">
    <property type="entry name" value="PKS_dehydratase_sf"/>
</dbReference>
<dbReference type="Pfam" id="PF02801">
    <property type="entry name" value="Ketoacyl-synt_C"/>
    <property type="match status" value="4"/>
</dbReference>
<dbReference type="Gene3D" id="3.40.47.10">
    <property type="match status" value="4"/>
</dbReference>
<evidence type="ECO:0000256" key="5">
    <source>
        <dbReference type="ARBA" id="ARBA00023268"/>
    </source>
</evidence>
<dbReference type="SMART" id="SM00825">
    <property type="entry name" value="PKS_KS"/>
    <property type="match status" value="4"/>
</dbReference>
<dbReference type="InterPro" id="IPR020807">
    <property type="entry name" value="PKS_DH"/>
</dbReference>
<protein>
    <recommendedName>
        <fullName evidence="11">6-deoxyerythronolide-B synthase</fullName>
        <ecNumber evidence="11">2.3.1.94</ecNumber>
    </recommendedName>
</protein>
<dbReference type="SUPFAM" id="SSF53901">
    <property type="entry name" value="Thiolase-like"/>
    <property type="match status" value="4"/>
</dbReference>
<comment type="caution">
    <text evidence="17">The sequence shown here is derived from an EMBL/GenBank/DDBJ whole genome shotgun (WGS) entry which is preliminary data.</text>
</comment>
<dbReference type="SMART" id="SM00827">
    <property type="entry name" value="PKS_AT"/>
    <property type="match status" value="3"/>
</dbReference>
<dbReference type="SUPFAM" id="SSF55048">
    <property type="entry name" value="Probable ACP-binding domain of malonyl-CoA ACP transacylase"/>
    <property type="match status" value="3"/>
</dbReference>
<feature type="domain" description="Carrier" evidence="14">
    <location>
        <begin position="3700"/>
        <end position="3775"/>
    </location>
</feature>
<organism evidence="17 18">
    <name type="scientific">Actinokineospora auranticolor</name>
    <dbReference type="NCBI Taxonomy" id="155976"/>
    <lineage>
        <taxon>Bacteria</taxon>
        <taxon>Bacillati</taxon>
        <taxon>Actinomycetota</taxon>
        <taxon>Actinomycetes</taxon>
        <taxon>Pseudonocardiales</taxon>
        <taxon>Pseudonocardiaceae</taxon>
        <taxon>Actinokineospora</taxon>
    </lineage>
</organism>
<dbReference type="GO" id="GO:0005737">
    <property type="term" value="C:cytoplasm"/>
    <property type="evidence" value="ECO:0007669"/>
    <property type="project" value="TreeGrafter"/>
</dbReference>
<keyword evidence="2" id="KW-0597">Phosphoprotein</keyword>
<comment type="pathway">
    <text evidence="9">Antibiotic biosynthesis; erythromycin biosynthesis.</text>
</comment>
<dbReference type="InterPro" id="IPR014031">
    <property type="entry name" value="Ketoacyl_synth_C"/>
</dbReference>
<dbReference type="GO" id="GO:0006633">
    <property type="term" value="P:fatty acid biosynthetic process"/>
    <property type="evidence" value="ECO:0007669"/>
    <property type="project" value="InterPro"/>
</dbReference>
<dbReference type="Pfam" id="PF16197">
    <property type="entry name" value="KAsynt_C_assoc"/>
    <property type="match status" value="4"/>
</dbReference>
<dbReference type="SUPFAM" id="SSF47336">
    <property type="entry name" value="ACP-like"/>
    <property type="match status" value="4"/>
</dbReference>
<dbReference type="InterPro" id="IPR020841">
    <property type="entry name" value="PKS_Beta-ketoAc_synthase_dom"/>
</dbReference>
<feature type="region of interest" description="N-terminal hotdog fold" evidence="12">
    <location>
        <begin position="1497"/>
        <end position="1611"/>
    </location>
</feature>
<dbReference type="CDD" id="cd00833">
    <property type="entry name" value="PKS"/>
    <property type="match status" value="4"/>
</dbReference>
<gene>
    <name evidence="17" type="ORF">CLV40_101599</name>
</gene>
<evidence type="ECO:0000256" key="7">
    <source>
        <dbReference type="ARBA" id="ARBA00052442"/>
    </source>
</evidence>
<name>A0A2S6H1P7_9PSEU</name>
<dbReference type="SMART" id="SM01294">
    <property type="entry name" value="PKS_PP_betabranch"/>
    <property type="match status" value="2"/>
</dbReference>
<feature type="compositionally biased region" description="Low complexity" evidence="13">
    <location>
        <begin position="3216"/>
        <end position="3239"/>
    </location>
</feature>
<dbReference type="Proteomes" id="UP000239203">
    <property type="component" value="Unassembled WGS sequence"/>
</dbReference>
<dbReference type="InterPro" id="IPR020806">
    <property type="entry name" value="PKS_PP-bd"/>
</dbReference>
<dbReference type="InterPro" id="IPR016039">
    <property type="entry name" value="Thiolase-like"/>
</dbReference>
<dbReference type="GO" id="GO:0071770">
    <property type="term" value="P:DIM/DIP cell wall layer assembly"/>
    <property type="evidence" value="ECO:0007669"/>
    <property type="project" value="TreeGrafter"/>
</dbReference>
<feature type="region of interest" description="N-terminal hotdog fold" evidence="12">
    <location>
        <begin position="4674"/>
        <end position="4787"/>
    </location>
</feature>
<dbReference type="EMBL" id="PTIX01000001">
    <property type="protein sequence ID" value="PPK71409.1"/>
    <property type="molecule type" value="Genomic_DNA"/>
</dbReference>
<evidence type="ECO:0000256" key="9">
    <source>
        <dbReference type="ARBA" id="ARBA00060622"/>
    </source>
</evidence>
<dbReference type="SUPFAM" id="SSF51735">
    <property type="entry name" value="NAD(P)-binding Rossmann-fold domains"/>
    <property type="match status" value="6"/>
</dbReference>
<feature type="region of interest" description="Disordered" evidence="13">
    <location>
        <begin position="3781"/>
        <end position="3810"/>
    </location>
</feature>
<dbReference type="SMART" id="SM00823">
    <property type="entry name" value="PKS_PP"/>
    <property type="match status" value="4"/>
</dbReference>
<dbReference type="InterPro" id="IPR049552">
    <property type="entry name" value="PKS_DH_N"/>
</dbReference>
<dbReference type="InterPro" id="IPR016036">
    <property type="entry name" value="Malonyl_transacylase_ACP-bd"/>
</dbReference>
<keyword evidence="6" id="KW-0012">Acyltransferase</keyword>
<evidence type="ECO:0000259" key="14">
    <source>
        <dbReference type="PROSITE" id="PS50075"/>
    </source>
</evidence>
<evidence type="ECO:0000256" key="10">
    <source>
        <dbReference type="ARBA" id="ARBA00063272"/>
    </source>
</evidence>
<dbReference type="InterPro" id="IPR049551">
    <property type="entry name" value="PKS_DH_C"/>
</dbReference>
<reference evidence="17 18" key="1">
    <citation type="submission" date="2018-02" db="EMBL/GenBank/DDBJ databases">
        <title>Genomic Encyclopedia of Archaeal and Bacterial Type Strains, Phase II (KMG-II): from individual species to whole genera.</title>
        <authorList>
            <person name="Goeker M."/>
        </authorList>
    </citation>
    <scope>NUCLEOTIDE SEQUENCE [LARGE SCALE GENOMIC DNA]</scope>
    <source>
        <strain evidence="17 18">YU 961-1</strain>
    </source>
</reference>
<feature type="domain" description="Ketosynthase family 3 (KS3)" evidence="15">
    <location>
        <begin position="8"/>
        <end position="417"/>
    </location>
</feature>
<dbReference type="EC" id="2.3.1.94" evidence="11"/>
<feature type="domain" description="Ketosynthase family 3 (KS3)" evidence="15">
    <location>
        <begin position="2279"/>
        <end position="2702"/>
    </location>
</feature>
<evidence type="ECO:0000256" key="13">
    <source>
        <dbReference type="SAM" id="MobiDB-lite"/>
    </source>
</evidence>
<keyword evidence="3" id="KW-0808">Transferase</keyword>
<dbReference type="InterPro" id="IPR016035">
    <property type="entry name" value="Acyl_Trfase/lysoPLipase"/>
</dbReference>
<feature type="domain" description="Carrier" evidence="14">
    <location>
        <begin position="5315"/>
        <end position="5390"/>
    </location>
</feature>
<dbReference type="Pfam" id="PF21089">
    <property type="entry name" value="PKS_DH_N"/>
    <property type="match status" value="3"/>
</dbReference>
<dbReference type="InterPro" id="IPR006162">
    <property type="entry name" value="Ppantetheine_attach_site"/>
</dbReference>
<dbReference type="PROSITE" id="PS00012">
    <property type="entry name" value="PHOSPHOPANTETHEINE"/>
    <property type="match status" value="4"/>
</dbReference>
<dbReference type="Pfam" id="PF00550">
    <property type="entry name" value="PP-binding"/>
    <property type="match status" value="4"/>
</dbReference>
<dbReference type="InterPro" id="IPR032821">
    <property type="entry name" value="PKS_assoc"/>
</dbReference>
<comment type="function">
    <text evidence="8">Involved in the biosynthesis of antibiotic erythromycin via the biosynthesis of its aglycone precursor, 6-deoxyerythronolide B (6-dEB).</text>
</comment>
<feature type="region of interest" description="Disordered" evidence="13">
    <location>
        <begin position="3206"/>
        <end position="3245"/>
    </location>
</feature>
<dbReference type="GO" id="GO:0005886">
    <property type="term" value="C:plasma membrane"/>
    <property type="evidence" value="ECO:0007669"/>
    <property type="project" value="TreeGrafter"/>
</dbReference>
<keyword evidence="18" id="KW-1185">Reference proteome</keyword>
<dbReference type="PROSITE" id="PS50075">
    <property type="entry name" value="CARRIER"/>
    <property type="match status" value="4"/>
</dbReference>